<reference evidence="11 12" key="1">
    <citation type="submission" date="2017-02" db="EMBL/GenBank/DDBJ databases">
        <authorList>
            <person name="Peterson S.W."/>
        </authorList>
    </citation>
    <scope>NUCLEOTIDE SEQUENCE [LARGE SCALE GENOMIC DNA]</scope>
    <source>
        <strain evidence="11 12">DSM 15102</strain>
    </source>
</reference>
<dbReference type="PANTHER" id="PTHR42885:SF1">
    <property type="entry name" value="THREONINE-PHOSPHATE DECARBOXYLASE"/>
    <property type="match status" value="1"/>
</dbReference>
<dbReference type="GO" id="GO:0009236">
    <property type="term" value="P:cobalamin biosynthetic process"/>
    <property type="evidence" value="ECO:0007669"/>
    <property type="project" value="UniProtKB-UniPathway"/>
</dbReference>
<proteinExistence type="predicted"/>
<evidence type="ECO:0000256" key="1">
    <source>
        <dbReference type="ARBA" id="ARBA00001933"/>
    </source>
</evidence>
<dbReference type="Gene3D" id="3.40.640.10">
    <property type="entry name" value="Type I PLP-dependent aspartate aminotransferase-like (Major domain)"/>
    <property type="match status" value="1"/>
</dbReference>
<evidence type="ECO:0000256" key="6">
    <source>
        <dbReference type="ARBA" id="ARBA00022898"/>
    </source>
</evidence>
<comment type="function">
    <text evidence="2">Decarboxylates L-threonine-O-3-phosphate to yield (R)-1-amino-2-propanol O-2-phosphate, the precursor for the linkage between the nucleotide loop and the corrin ring in cobalamin.</text>
</comment>
<evidence type="ECO:0000256" key="7">
    <source>
        <dbReference type="ARBA" id="ARBA00023239"/>
    </source>
</evidence>
<dbReference type="PROSITE" id="PS00105">
    <property type="entry name" value="AA_TRANSFER_CLASS_1"/>
    <property type="match status" value="1"/>
</dbReference>
<evidence type="ECO:0000256" key="2">
    <source>
        <dbReference type="ARBA" id="ARBA00003444"/>
    </source>
</evidence>
<dbReference type="NCBIfam" id="TIGR01140">
    <property type="entry name" value="L_thr_O3P_dcar"/>
    <property type="match status" value="1"/>
</dbReference>
<dbReference type="InterPro" id="IPR015424">
    <property type="entry name" value="PyrdxlP-dep_Trfase"/>
</dbReference>
<dbReference type="PANTHER" id="PTHR42885">
    <property type="entry name" value="HISTIDINOL-PHOSPHATE AMINOTRANSFERASE-RELATED"/>
    <property type="match status" value="1"/>
</dbReference>
<dbReference type="EMBL" id="FUWV01000002">
    <property type="protein sequence ID" value="SJZ42061.1"/>
    <property type="molecule type" value="Genomic_DNA"/>
</dbReference>
<dbReference type="InterPro" id="IPR004838">
    <property type="entry name" value="NHTrfase_class1_PyrdxlP-BS"/>
</dbReference>
<evidence type="ECO:0000256" key="9">
    <source>
        <dbReference type="ARBA" id="ARBA00048531"/>
    </source>
</evidence>
<dbReference type="Gene3D" id="3.90.1150.10">
    <property type="entry name" value="Aspartate Aminotransferase, domain 1"/>
    <property type="match status" value="1"/>
</dbReference>
<dbReference type="EC" id="4.1.1.81" evidence="4"/>
<dbReference type="GO" id="GO:0048472">
    <property type="term" value="F:threonine-phosphate decarboxylase activity"/>
    <property type="evidence" value="ECO:0007669"/>
    <property type="project" value="UniProtKB-EC"/>
</dbReference>
<evidence type="ECO:0000259" key="10">
    <source>
        <dbReference type="Pfam" id="PF00155"/>
    </source>
</evidence>
<keyword evidence="12" id="KW-1185">Reference proteome</keyword>
<comment type="cofactor">
    <cofactor evidence="1">
        <name>pyridoxal 5'-phosphate</name>
        <dbReference type="ChEBI" id="CHEBI:597326"/>
    </cofactor>
</comment>
<gene>
    <name evidence="11" type="ORF">SAMN02745973_00537</name>
</gene>
<evidence type="ECO:0000256" key="8">
    <source>
        <dbReference type="ARBA" id="ARBA00029996"/>
    </source>
</evidence>
<comment type="catalytic activity">
    <reaction evidence="9">
        <text>O-phospho-L-threonine + H(+) = (R)-1-aminopropan-2-yl phosphate + CO2</text>
        <dbReference type="Rhea" id="RHEA:11492"/>
        <dbReference type="ChEBI" id="CHEBI:15378"/>
        <dbReference type="ChEBI" id="CHEBI:16526"/>
        <dbReference type="ChEBI" id="CHEBI:58563"/>
        <dbReference type="ChEBI" id="CHEBI:58675"/>
        <dbReference type="EC" id="4.1.1.81"/>
    </reaction>
</comment>
<evidence type="ECO:0000256" key="3">
    <source>
        <dbReference type="ARBA" id="ARBA00004953"/>
    </source>
</evidence>
<dbReference type="GO" id="GO:0030170">
    <property type="term" value="F:pyridoxal phosphate binding"/>
    <property type="evidence" value="ECO:0007669"/>
    <property type="project" value="InterPro"/>
</dbReference>
<dbReference type="CDD" id="cd00609">
    <property type="entry name" value="AAT_like"/>
    <property type="match status" value="1"/>
</dbReference>
<dbReference type="InterPro" id="IPR005860">
    <property type="entry name" value="CobD"/>
</dbReference>
<keyword evidence="7" id="KW-0456">Lyase</keyword>
<dbReference type="AlphaFoldDB" id="A0A1T4KI31"/>
<sequence>MNKHGGYYGQDYKEIIDFSVNINPLGPSCYIKQKMKEAIKTVHRYPEIKGERSIKVLAQHLGRKGRQILLGNGAIELIYLFVRSLQPQKALVLGPTFNEYRRAFQLSNTKVLELSRILREEIYIDKEILIKNIYKLRPDVLVLCNPNNPTGDYISPKEFAPVLEVMDEIGGWTMIDESFLDFTEKESFEREIDHHQLFLLRSMTKFYSLPGIRLGYGLGKEDLIEKLEYYKEPWTMNNIALEALPYILRDQKFIQQTLEWIRSERKFFYESLKTIPVLKVFEPSANFILFHLEKGNPKEFFQFLLNHKIYIRSCEDFQNLGEDYFRVAIKMRENNQWLLECINQWSTRNF</sequence>
<accession>A0A1T4KI31</accession>
<comment type="pathway">
    <text evidence="3">Cofactor biosynthesis; adenosylcobalamin biosynthesis.</text>
</comment>
<dbReference type="SUPFAM" id="SSF53383">
    <property type="entry name" value="PLP-dependent transferases"/>
    <property type="match status" value="1"/>
</dbReference>
<dbReference type="Pfam" id="PF00155">
    <property type="entry name" value="Aminotran_1_2"/>
    <property type="match status" value="1"/>
</dbReference>
<evidence type="ECO:0000313" key="12">
    <source>
        <dbReference type="Proteomes" id="UP000196365"/>
    </source>
</evidence>
<protein>
    <recommendedName>
        <fullName evidence="4">threonine-phosphate decarboxylase</fullName>
        <ecNumber evidence="4">4.1.1.81</ecNumber>
    </recommendedName>
    <alternativeName>
        <fullName evidence="8">L-threonine-O-3-phosphate decarboxylase</fullName>
    </alternativeName>
</protein>
<dbReference type="RefSeq" id="WP_087677979.1">
    <property type="nucleotide sequence ID" value="NZ_FUWV01000002.1"/>
</dbReference>
<dbReference type="InterPro" id="IPR015422">
    <property type="entry name" value="PyrdxlP-dep_Trfase_small"/>
</dbReference>
<keyword evidence="6" id="KW-0663">Pyridoxal phosphate</keyword>
<evidence type="ECO:0000313" key="11">
    <source>
        <dbReference type="EMBL" id="SJZ42061.1"/>
    </source>
</evidence>
<dbReference type="Proteomes" id="UP000196365">
    <property type="component" value="Unassembled WGS sequence"/>
</dbReference>
<name>A0A1T4KI31_9FIRM</name>
<dbReference type="InterPro" id="IPR004839">
    <property type="entry name" value="Aminotransferase_I/II_large"/>
</dbReference>
<dbReference type="OrthoDB" id="9813612at2"/>
<evidence type="ECO:0000256" key="4">
    <source>
        <dbReference type="ARBA" id="ARBA00012285"/>
    </source>
</evidence>
<evidence type="ECO:0000256" key="5">
    <source>
        <dbReference type="ARBA" id="ARBA00022573"/>
    </source>
</evidence>
<keyword evidence="5" id="KW-0169">Cobalamin biosynthesis</keyword>
<organism evidence="11 12">
    <name type="scientific">Garciella nitratireducens DSM 15102</name>
    <dbReference type="NCBI Taxonomy" id="1121911"/>
    <lineage>
        <taxon>Bacteria</taxon>
        <taxon>Bacillati</taxon>
        <taxon>Bacillota</taxon>
        <taxon>Clostridia</taxon>
        <taxon>Eubacteriales</taxon>
        <taxon>Eubacteriaceae</taxon>
        <taxon>Garciella</taxon>
    </lineage>
</organism>
<dbReference type="InterPro" id="IPR015421">
    <property type="entry name" value="PyrdxlP-dep_Trfase_major"/>
</dbReference>
<dbReference type="UniPathway" id="UPA00148"/>
<feature type="domain" description="Aminotransferase class I/classII large" evidence="10">
    <location>
        <begin position="14"/>
        <end position="335"/>
    </location>
</feature>